<feature type="transmembrane region" description="Helical" evidence="2">
    <location>
        <begin position="601"/>
        <end position="620"/>
    </location>
</feature>
<evidence type="ECO:0000256" key="1">
    <source>
        <dbReference type="SAM" id="MobiDB-lite"/>
    </source>
</evidence>
<evidence type="ECO:0000313" key="3">
    <source>
        <dbReference type="EnsemblPlants" id="TraesCS6B02G037400.1.cds1"/>
    </source>
</evidence>
<feature type="transmembrane region" description="Helical" evidence="2">
    <location>
        <begin position="267"/>
        <end position="286"/>
    </location>
</feature>
<keyword evidence="2" id="KW-1133">Transmembrane helix</keyword>
<feature type="region of interest" description="Disordered" evidence="1">
    <location>
        <begin position="746"/>
        <end position="788"/>
    </location>
</feature>
<keyword evidence="4" id="KW-1185">Reference proteome</keyword>
<keyword evidence="2" id="KW-0812">Transmembrane</keyword>
<dbReference type="Gramene" id="TraesCS6B03G0086400.1">
    <property type="protein sequence ID" value="TraesCS6B03G0086400.1.CDS1"/>
    <property type="gene ID" value="TraesCS6B03G0086400"/>
</dbReference>
<feature type="transmembrane region" description="Helical" evidence="2">
    <location>
        <begin position="126"/>
        <end position="148"/>
    </location>
</feature>
<evidence type="ECO:0000256" key="2">
    <source>
        <dbReference type="SAM" id="Phobius"/>
    </source>
</evidence>
<dbReference type="Gramene" id="TraesCS6B02G037400.1">
    <property type="protein sequence ID" value="TraesCS6B02G037400.1.cds1"/>
    <property type="gene ID" value="TraesCS6B02G037400"/>
</dbReference>
<organism evidence="3">
    <name type="scientific">Triticum aestivum</name>
    <name type="common">Wheat</name>
    <dbReference type="NCBI Taxonomy" id="4565"/>
    <lineage>
        <taxon>Eukaryota</taxon>
        <taxon>Viridiplantae</taxon>
        <taxon>Streptophyta</taxon>
        <taxon>Embryophyta</taxon>
        <taxon>Tracheophyta</taxon>
        <taxon>Spermatophyta</taxon>
        <taxon>Magnoliopsida</taxon>
        <taxon>Liliopsida</taxon>
        <taxon>Poales</taxon>
        <taxon>Poaceae</taxon>
        <taxon>BOP clade</taxon>
        <taxon>Pooideae</taxon>
        <taxon>Triticodae</taxon>
        <taxon>Triticeae</taxon>
        <taxon>Triticinae</taxon>
        <taxon>Triticum</taxon>
    </lineage>
</organism>
<protein>
    <submittedName>
        <fullName evidence="3">Uncharacterized protein</fullName>
    </submittedName>
</protein>
<feature type="transmembrane region" description="Helical" evidence="2">
    <location>
        <begin position="33"/>
        <end position="51"/>
    </location>
</feature>
<feature type="transmembrane region" description="Helical" evidence="2">
    <location>
        <begin position="100"/>
        <end position="120"/>
    </location>
</feature>
<name>A0A3B6PDP1_WHEAT</name>
<sequence>MAIGVDRGTRAPAPTSVDDATTEADFVCALRKCVLLLAYFTAMGSCPSLLAELGKDGVRGIVGTAHGVVFICCNSIALVVSGFILLRLNSKVLGTRGMRYYDLQVIIILDVLGLIGAYSAASLKTAILLVSLVVVVLLYVASQVLLFLSKPVGRLLPHVEEAPPPKCLKFQKRVRRQQTMVVSTQGKVEDAAAFKCLFLSIALATSMACDVRVGPTPLAASGDLDTGIVLPKVTELVYFHWNDTASVASLMFIHLYFLSRSFSKQKILYRALQVTMTLDLFAFVAVSASRNWLRLPAFVYISVLAPVSLYAGIMAMVSMSEMFPTCNTWGIVLREKMEQYCVPNWLTKSFELPTDGDGHTEDTRQTTGWNLEDYRQSVLFVAIGMANGIKNQASMSLSQLGSRPVLVVDSRAFHLNEFYVRNLTDQSGISSLSSLWQENTSGSVNLNLAFYCYATAFTGFLAIIVLLANEKIWSEGIQYYVMRLCMVLQLLSCVVAMTDVNLPKKSMVDVFRDASILLVTMIILSRGPRKTVQSILRWLQHTLQEDPSEGGSKDELEFGLADGGTNREPVAVEISAPILGGALTLVLAIPVMRMLASPVKMVLTFFFGLIGANLCPRLLARLLQVLARALYHRHNPGQGSTPTAFNATSLARRGWYIVLAMCNGLCKVIRALCSKGCVWILVLVIWFPSLMSNLKLKVKISSISALVCMLIALATTATTVDFPTTETTTITMESSTTETTATGMRTSTTAMTTSGTNTRSNNHPPRVEPRPRRSCRPNTRLIGEEWVK</sequence>
<feature type="transmembrane region" description="Helical" evidence="2">
    <location>
        <begin position="63"/>
        <end position="88"/>
    </location>
</feature>
<reference evidence="3" key="2">
    <citation type="submission" date="2018-10" db="UniProtKB">
        <authorList>
            <consortium name="EnsemblPlants"/>
        </authorList>
    </citation>
    <scope>IDENTIFICATION</scope>
</reference>
<evidence type="ECO:0000313" key="4">
    <source>
        <dbReference type="Proteomes" id="UP000019116"/>
    </source>
</evidence>
<feature type="transmembrane region" description="Helical" evidence="2">
    <location>
        <begin position="668"/>
        <end position="688"/>
    </location>
</feature>
<dbReference type="OMA" id="CALRKCV"/>
<keyword evidence="2" id="KW-0472">Membrane</keyword>
<dbReference type="AlphaFoldDB" id="A0A3B6PDP1"/>
<feature type="transmembrane region" description="Helical" evidence="2">
    <location>
        <begin position="700"/>
        <end position="720"/>
    </location>
</feature>
<dbReference type="Proteomes" id="UP000019116">
    <property type="component" value="Chromosome 6B"/>
</dbReference>
<feature type="transmembrane region" description="Helical" evidence="2">
    <location>
        <begin position="480"/>
        <end position="498"/>
    </location>
</feature>
<reference evidence="3" key="1">
    <citation type="submission" date="2018-08" db="EMBL/GenBank/DDBJ databases">
        <authorList>
            <person name="Rossello M."/>
        </authorList>
    </citation>
    <scope>NUCLEOTIDE SEQUENCE [LARGE SCALE GENOMIC DNA]</scope>
    <source>
        <strain evidence="3">cv. Chinese Spring</strain>
    </source>
</reference>
<accession>A0A3B6PDP1</accession>
<feature type="transmembrane region" description="Helical" evidence="2">
    <location>
        <begin position="448"/>
        <end position="468"/>
    </location>
</feature>
<proteinExistence type="predicted"/>
<feature type="transmembrane region" description="Helical" evidence="2">
    <location>
        <begin position="298"/>
        <end position="317"/>
    </location>
</feature>
<dbReference type="STRING" id="4565.A0A3B6PDP1"/>
<dbReference type="EnsemblPlants" id="TraesCS6B02G037400.1">
    <property type="protein sequence ID" value="TraesCS6B02G037400.1.cds1"/>
    <property type="gene ID" value="TraesCS6B02G037400"/>
</dbReference>
<dbReference type="GO" id="GO:0016020">
    <property type="term" value="C:membrane"/>
    <property type="evidence" value="ECO:0000318"/>
    <property type="project" value="GO_Central"/>
</dbReference>
<feature type="compositionally biased region" description="Low complexity" evidence="1">
    <location>
        <begin position="746"/>
        <end position="758"/>
    </location>
</feature>
<feature type="transmembrane region" description="Helical" evidence="2">
    <location>
        <begin position="570"/>
        <end position="589"/>
    </location>
</feature>